<dbReference type="RefSeq" id="WP_235182713.1">
    <property type="nucleotide sequence ID" value="NZ_BAVS01000010.1"/>
</dbReference>
<evidence type="ECO:0000259" key="1">
    <source>
        <dbReference type="Pfam" id="PF05592"/>
    </source>
</evidence>
<accession>W4VKE1</accession>
<dbReference type="InterPro" id="IPR016007">
    <property type="entry name" value="Alpha_rhamnosid"/>
</dbReference>
<dbReference type="InterPro" id="IPR013783">
    <property type="entry name" value="Ig-like_fold"/>
</dbReference>
<dbReference type="Pfam" id="PF08531">
    <property type="entry name" value="Bac_rhamnosid_N"/>
    <property type="match status" value="1"/>
</dbReference>
<name>W4VKE1_9BACI</name>
<comment type="caution">
    <text evidence="3">The sequence shown here is derived from an EMBL/GenBank/DDBJ whole genome shotgun (WGS) entry which is preliminary data.</text>
</comment>
<protein>
    <submittedName>
        <fullName evidence="3">Alfa-L-rhamnosidase</fullName>
    </submittedName>
</protein>
<dbReference type="PANTHER" id="PTHR33307:SF6">
    <property type="entry name" value="ALPHA-RHAMNOSIDASE (EUROFUNG)-RELATED"/>
    <property type="match status" value="1"/>
</dbReference>
<dbReference type="Pfam" id="PF25788">
    <property type="entry name" value="Ig_Rha78A_N"/>
    <property type="match status" value="1"/>
</dbReference>
<dbReference type="AlphaFoldDB" id="W4VKE1"/>
<dbReference type="Pfam" id="PF05592">
    <property type="entry name" value="Bac_rhamnosid"/>
    <property type="match status" value="1"/>
</dbReference>
<evidence type="ECO:0000313" key="4">
    <source>
        <dbReference type="Proteomes" id="UP000019102"/>
    </source>
</evidence>
<sequence>MLQVKDLRTEYRENPIGIDVIAPRISWKLTSDQRNVRQASYQIQVANNDIFRNILWDSGEVKTEDSNFIALKEVTLESRIRYYFRMKVSDNHSNYSDWSEVSYFEMGLLDKEDWVADWIAAPRQWNGEPAPQLVRTFHVDGEIKKARVYATALGLYELHLNGNRVGDDYFTPGWTSYQTRLQYQTYDVTDLLTNGENELLGLLGNGWYKGGNLGWEGKKDIFGNRLSLLAQLHIEMENGKEVVVTTDENWQASDSAIRMSEIYHGETYDARFKVEAKESVEIINHTKDILVAQENEPVRKIDMLEPVELMQTPKGETVIDFGQNMVGWVSFDIEGKAGQEVEIKHAEILDGDGNFYTANLRAAKQTNKYILSGNGKETFEPHFTFQGFRYIQLIGFNEDQMELKNFRGVVLHSDMELTGDFKCSDPLINQLQHNILWGIKR</sequence>
<evidence type="ECO:0000313" key="3">
    <source>
        <dbReference type="EMBL" id="GAE93239.1"/>
    </source>
</evidence>
<dbReference type="eggNOG" id="COG3408">
    <property type="taxonomic scope" value="Bacteria"/>
</dbReference>
<dbReference type="PANTHER" id="PTHR33307">
    <property type="entry name" value="ALPHA-RHAMNOSIDASE (EUROFUNG)"/>
    <property type="match status" value="1"/>
</dbReference>
<dbReference type="Gene3D" id="2.60.120.260">
    <property type="entry name" value="Galactose-binding domain-like"/>
    <property type="match status" value="2"/>
</dbReference>
<dbReference type="InterPro" id="IPR013737">
    <property type="entry name" value="Bac_rhamnosid_N"/>
</dbReference>
<organism evidence="3 4">
    <name type="scientific">Gracilibacillus boraciitolerans JCM 21714</name>
    <dbReference type="NCBI Taxonomy" id="1298598"/>
    <lineage>
        <taxon>Bacteria</taxon>
        <taxon>Bacillati</taxon>
        <taxon>Bacillota</taxon>
        <taxon>Bacilli</taxon>
        <taxon>Bacillales</taxon>
        <taxon>Bacillaceae</taxon>
        <taxon>Gracilibacillus</taxon>
    </lineage>
</organism>
<proteinExistence type="predicted"/>
<evidence type="ECO:0000259" key="2">
    <source>
        <dbReference type="Pfam" id="PF08531"/>
    </source>
</evidence>
<gene>
    <name evidence="3" type="ORF">JCM21714_2295</name>
</gene>
<dbReference type="EMBL" id="BAVS01000010">
    <property type="protein sequence ID" value="GAE93239.1"/>
    <property type="molecule type" value="Genomic_DNA"/>
</dbReference>
<dbReference type="Gene3D" id="2.60.40.10">
    <property type="entry name" value="Immunoglobulins"/>
    <property type="match status" value="1"/>
</dbReference>
<keyword evidence="4" id="KW-1185">Reference proteome</keyword>
<dbReference type="InterPro" id="IPR008902">
    <property type="entry name" value="Rhamnosid_concanavalin"/>
</dbReference>
<reference evidence="3 4" key="1">
    <citation type="journal article" date="2014" name="Genome Announc.">
        <title>Draft Genome Sequence of the Boron-Tolerant and Moderately Halotolerant Bacterium Gracilibacillus boraciitolerans JCM 21714T.</title>
        <authorList>
            <person name="Ahmed I."/>
            <person name="Oshima K."/>
            <person name="Suda W."/>
            <person name="Kitamura K."/>
            <person name="Iida T."/>
            <person name="Ohmori Y."/>
            <person name="Fujiwara T."/>
            <person name="Hattori M."/>
            <person name="Ohkuma M."/>
        </authorList>
    </citation>
    <scope>NUCLEOTIDE SEQUENCE [LARGE SCALE GENOMIC DNA]</scope>
    <source>
        <strain evidence="3 4">JCM 21714</strain>
    </source>
</reference>
<dbReference type="Proteomes" id="UP000019102">
    <property type="component" value="Unassembled WGS sequence"/>
</dbReference>
<feature type="domain" description="Alpha-L-rhamnosidase concanavalin-like" evidence="1">
    <location>
        <begin position="311"/>
        <end position="412"/>
    </location>
</feature>
<dbReference type="STRING" id="1298598.JCM21714_2295"/>
<feature type="domain" description="Bacterial alpha-L-rhamnosidase N-terminal" evidence="2">
    <location>
        <begin position="142"/>
        <end position="300"/>
    </location>
</feature>